<sequence length="88" mass="10130">MLNSGGQNRANKGVTIPSEIIEQTKSHLGSIVEPDQEEVAQITYEWKFTLVGRLLGRKIPFFIFATEAKKRWGYKLGFRIVRWSKDAF</sequence>
<accession>A0A2I0AR35</accession>
<name>A0A2I0AR35_9ASPA</name>
<protein>
    <submittedName>
        <fullName evidence="1">Uncharacterized protein</fullName>
    </submittedName>
</protein>
<reference evidence="1 2" key="1">
    <citation type="journal article" date="2017" name="Nature">
        <title>The Apostasia genome and the evolution of orchids.</title>
        <authorList>
            <person name="Zhang G.Q."/>
            <person name="Liu K.W."/>
            <person name="Li Z."/>
            <person name="Lohaus R."/>
            <person name="Hsiao Y.Y."/>
            <person name="Niu S.C."/>
            <person name="Wang J.Y."/>
            <person name="Lin Y.C."/>
            <person name="Xu Q."/>
            <person name="Chen L.J."/>
            <person name="Yoshida K."/>
            <person name="Fujiwara S."/>
            <person name="Wang Z.W."/>
            <person name="Zhang Y.Q."/>
            <person name="Mitsuda N."/>
            <person name="Wang M."/>
            <person name="Liu G.H."/>
            <person name="Pecoraro L."/>
            <person name="Huang H.X."/>
            <person name="Xiao X.J."/>
            <person name="Lin M."/>
            <person name="Wu X.Y."/>
            <person name="Wu W.L."/>
            <person name="Chen Y.Y."/>
            <person name="Chang S.B."/>
            <person name="Sakamoto S."/>
            <person name="Ohme-Takagi M."/>
            <person name="Yagi M."/>
            <person name="Zeng S.J."/>
            <person name="Shen C.Y."/>
            <person name="Yeh C.M."/>
            <person name="Luo Y.B."/>
            <person name="Tsai W.C."/>
            <person name="Van de Peer Y."/>
            <person name="Liu Z.J."/>
        </authorList>
    </citation>
    <scope>NUCLEOTIDE SEQUENCE [LARGE SCALE GENOMIC DNA]</scope>
    <source>
        <strain evidence="2">cv. Shenzhen</strain>
        <tissue evidence="1">Stem</tissue>
    </source>
</reference>
<dbReference type="EMBL" id="KZ451959">
    <property type="protein sequence ID" value="PKA57998.1"/>
    <property type="molecule type" value="Genomic_DNA"/>
</dbReference>
<evidence type="ECO:0000313" key="1">
    <source>
        <dbReference type="EMBL" id="PKA57998.1"/>
    </source>
</evidence>
<evidence type="ECO:0000313" key="2">
    <source>
        <dbReference type="Proteomes" id="UP000236161"/>
    </source>
</evidence>
<proteinExistence type="predicted"/>
<organism evidence="1 2">
    <name type="scientific">Apostasia shenzhenica</name>
    <dbReference type="NCBI Taxonomy" id="1088818"/>
    <lineage>
        <taxon>Eukaryota</taxon>
        <taxon>Viridiplantae</taxon>
        <taxon>Streptophyta</taxon>
        <taxon>Embryophyta</taxon>
        <taxon>Tracheophyta</taxon>
        <taxon>Spermatophyta</taxon>
        <taxon>Magnoliopsida</taxon>
        <taxon>Liliopsida</taxon>
        <taxon>Asparagales</taxon>
        <taxon>Orchidaceae</taxon>
        <taxon>Apostasioideae</taxon>
        <taxon>Apostasia</taxon>
    </lineage>
</organism>
<dbReference type="AlphaFoldDB" id="A0A2I0AR35"/>
<gene>
    <name evidence="1" type="ORF">AXF42_Ash012537</name>
</gene>
<keyword evidence="2" id="KW-1185">Reference proteome</keyword>
<dbReference type="Proteomes" id="UP000236161">
    <property type="component" value="Unassembled WGS sequence"/>
</dbReference>